<dbReference type="Gene3D" id="1.25.40.10">
    <property type="entry name" value="Tetratricopeptide repeat domain"/>
    <property type="match status" value="1"/>
</dbReference>
<dbReference type="OrthoDB" id="185373at2759"/>
<protein>
    <submittedName>
        <fullName evidence="2">Pentatricopeptide repeat-containing protein, mitochondrial</fullName>
    </submittedName>
</protein>
<reference evidence="1" key="1">
    <citation type="submission" date="2022-10" db="EMBL/GenBank/DDBJ databases">
        <authorList>
            <person name="Chen Y."/>
            <person name="Dougan E. K."/>
            <person name="Chan C."/>
            <person name="Rhodes N."/>
            <person name="Thang M."/>
        </authorList>
    </citation>
    <scope>NUCLEOTIDE SEQUENCE</scope>
</reference>
<comment type="caution">
    <text evidence="1">The sequence shown here is derived from an EMBL/GenBank/DDBJ whole genome shotgun (WGS) entry which is preliminary data.</text>
</comment>
<gene>
    <name evidence="1" type="ORF">C1SCF055_LOCUS32296</name>
</gene>
<reference evidence="2 3" key="2">
    <citation type="submission" date="2024-05" db="EMBL/GenBank/DDBJ databases">
        <authorList>
            <person name="Chen Y."/>
            <person name="Shah S."/>
            <person name="Dougan E. K."/>
            <person name="Thang M."/>
            <person name="Chan C."/>
        </authorList>
    </citation>
    <scope>NUCLEOTIDE SEQUENCE [LARGE SCALE GENOMIC DNA]</scope>
</reference>
<dbReference type="EMBL" id="CAMXCT030003879">
    <property type="protein sequence ID" value="CAL4793991.1"/>
    <property type="molecule type" value="Genomic_DNA"/>
</dbReference>
<evidence type="ECO:0000313" key="3">
    <source>
        <dbReference type="Proteomes" id="UP001152797"/>
    </source>
</evidence>
<proteinExistence type="predicted"/>
<evidence type="ECO:0000313" key="1">
    <source>
        <dbReference type="EMBL" id="CAI4006679.1"/>
    </source>
</evidence>
<evidence type="ECO:0000313" key="2">
    <source>
        <dbReference type="EMBL" id="CAL4793991.1"/>
    </source>
</evidence>
<sequence>MDPPLRRVYNNLIQAATCDNDIMKAQETFAKMLSHRVRPDGRTYTLLLRFCVPRRAHALSVILLRTALGLKQDELISGKGQDALHPTLAKVLPSQWATAPLRGNNALQEEVILDMLDFLSRQAPPGDFCLPRLTEEIQKALPNLRLPKSTMSRIFEH</sequence>
<dbReference type="InterPro" id="IPR011990">
    <property type="entry name" value="TPR-like_helical_dom_sf"/>
</dbReference>
<dbReference type="AlphaFoldDB" id="A0A9P1DCT1"/>
<dbReference type="InterPro" id="IPR002885">
    <property type="entry name" value="PPR_rpt"/>
</dbReference>
<organism evidence="1">
    <name type="scientific">Cladocopium goreaui</name>
    <dbReference type="NCBI Taxonomy" id="2562237"/>
    <lineage>
        <taxon>Eukaryota</taxon>
        <taxon>Sar</taxon>
        <taxon>Alveolata</taxon>
        <taxon>Dinophyceae</taxon>
        <taxon>Suessiales</taxon>
        <taxon>Symbiodiniaceae</taxon>
        <taxon>Cladocopium</taxon>
    </lineage>
</organism>
<name>A0A9P1DCT1_9DINO</name>
<dbReference type="EMBL" id="CAMXCT010003879">
    <property type="protein sequence ID" value="CAI4006679.1"/>
    <property type="molecule type" value="Genomic_DNA"/>
</dbReference>
<dbReference type="Pfam" id="PF13041">
    <property type="entry name" value="PPR_2"/>
    <property type="match status" value="1"/>
</dbReference>
<keyword evidence="3" id="KW-1185">Reference proteome</keyword>
<dbReference type="Proteomes" id="UP001152797">
    <property type="component" value="Unassembled WGS sequence"/>
</dbReference>
<dbReference type="EMBL" id="CAMXCT020003879">
    <property type="protein sequence ID" value="CAL1160054.1"/>
    <property type="molecule type" value="Genomic_DNA"/>
</dbReference>
<accession>A0A9P1DCT1</accession>